<dbReference type="RefSeq" id="WP_136494543.1">
    <property type="nucleotide sequence ID" value="NZ_CP046052.1"/>
</dbReference>
<proteinExistence type="predicted"/>
<dbReference type="PIRSF" id="PIRSF012666">
    <property type="entry name" value="UCP012666"/>
    <property type="match status" value="1"/>
</dbReference>
<dbReference type="Gene3D" id="3.30.590.20">
    <property type="match status" value="1"/>
</dbReference>
<dbReference type="OrthoDB" id="240589at2"/>
<dbReference type="GO" id="GO:0016879">
    <property type="term" value="F:ligase activity, forming carbon-nitrogen bonds"/>
    <property type="evidence" value="ECO:0007669"/>
    <property type="project" value="TreeGrafter"/>
</dbReference>
<evidence type="ECO:0008006" key="3">
    <source>
        <dbReference type="Google" id="ProtNLM"/>
    </source>
</evidence>
<dbReference type="InterPro" id="IPR014746">
    <property type="entry name" value="Gln_synth/guanido_kin_cat_dom"/>
</dbReference>
<reference evidence="1 2" key="1">
    <citation type="submission" date="2019-11" db="EMBL/GenBank/DDBJ databases">
        <title>The genome sequence of Methylocystis heyeri.</title>
        <authorList>
            <person name="Oshkin I.Y."/>
            <person name="Miroshnikov K."/>
            <person name="Dedysh S.N."/>
        </authorList>
    </citation>
    <scope>NUCLEOTIDE SEQUENCE [LARGE SCALE GENOMIC DNA]</scope>
    <source>
        <strain evidence="1 2">H2</strain>
    </source>
</reference>
<dbReference type="PANTHER" id="PTHR36510">
    <property type="entry name" value="GLUTAMATE--CYSTEINE LIGASE 2-RELATED"/>
    <property type="match status" value="1"/>
</dbReference>
<dbReference type="InterPro" id="IPR050141">
    <property type="entry name" value="GCL_type2/YbdK_subfam"/>
</dbReference>
<dbReference type="PANTHER" id="PTHR36510:SF3">
    <property type="entry name" value="CONSERVED PROTEIN"/>
    <property type="match status" value="1"/>
</dbReference>
<name>A0A6B8KCU8_9HYPH</name>
<evidence type="ECO:0000313" key="1">
    <source>
        <dbReference type="EMBL" id="QGM44233.1"/>
    </source>
</evidence>
<sequence length="465" mass="52009">MGEEIKNIGFDAKDFRRFAERLALETRMARELFESRRFSNRGLELGFEIEAWIVDHSYSPAPINEALLQAVDNPQVGPELSRFNVELNPPPLPLEADAFSRAEQILCALWTRCNDVAHGLDANMVMIGTLPTIRDSDMTLENISKLNRYYALNNEVLRRRRGRPLRVDIEGADHLVSEHCDVMLEAAATSFQIHLKIPAERAHLYYNASIAASGPIIAASGNAPFLFGKSLWCETRIPLFEQAVDIPEKTRRVSMGSGYVARSCIELFEENLADYPVLLPIFFEESPAALRHLRLHNGTIWRWNRALIGFDEDGTPHLRIEHRILPAGPSISDMVANTALYCGLVHDLTRSGEANTLAFEQAQSNFYAAARFGLGAELIWPGGETIEARELLLRHILPSARRGLEDLGVAAGSYLDIVEARVQGGQTGAVWQRRGLALREGDAFRLMAAYCERQRSGAPAHQWEP</sequence>
<accession>A0A6B8KCU8</accession>
<dbReference type="KEGG" id="mhey:H2LOC_000105"/>
<dbReference type="Pfam" id="PF04107">
    <property type="entry name" value="GCS2"/>
    <property type="match status" value="1"/>
</dbReference>
<dbReference type="EMBL" id="CP046052">
    <property type="protein sequence ID" value="QGM44233.1"/>
    <property type="molecule type" value="Genomic_DNA"/>
</dbReference>
<dbReference type="InterPro" id="IPR016602">
    <property type="entry name" value="UCP012666"/>
</dbReference>
<dbReference type="SUPFAM" id="SSF55931">
    <property type="entry name" value="Glutamine synthetase/guanido kinase"/>
    <property type="match status" value="1"/>
</dbReference>
<dbReference type="Proteomes" id="UP000309061">
    <property type="component" value="Chromosome"/>
</dbReference>
<gene>
    <name evidence="1" type="ORF">H2LOC_000105</name>
</gene>
<evidence type="ECO:0000313" key="2">
    <source>
        <dbReference type="Proteomes" id="UP000309061"/>
    </source>
</evidence>
<dbReference type="AlphaFoldDB" id="A0A6B8KCU8"/>
<protein>
    <recommendedName>
        <fullName evidence="3">Glutamate--cysteine ligase</fullName>
    </recommendedName>
</protein>
<dbReference type="InterPro" id="IPR006336">
    <property type="entry name" value="GCS2"/>
</dbReference>
<keyword evidence="2" id="KW-1185">Reference proteome</keyword>
<organism evidence="1 2">
    <name type="scientific">Methylocystis heyeri</name>
    <dbReference type="NCBI Taxonomy" id="391905"/>
    <lineage>
        <taxon>Bacteria</taxon>
        <taxon>Pseudomonadati</taxon>
        <taxon>Pseudomonadota</taxon>
        <taxon>Alphaproteobacteria</taxon>
        <taxon>Hyphomicrobiales</taxon>
        <taxon>Methylocystaceae</taxon>
        <taxon>Methylocystis</taxon>
    </lineage>
</organism>